<dbReference type="Proteomes" id="UP000828390">
    <property type="component" value="Unassembled WGS sequence"/>
</dbReference>
<keyword evidence="3" id="KW-1185">Reference proteome</keyword>
<evidence type="ECO:0000313" key="2">
    <source>
        <dbReference type="EMBL" id="KAH3846182.1"/>
    </source>
</evidence>
<feature type="compositionally biased region" description="Polar residues" evidence="1">
    <location>
        <begin position="16"/>
        <end position="28"/>
    </location>
</feature>
<evidence type="ECO:0000313" key="3">
    <source>
        <dbReference type="Proteomes" id="UP000828390"/>
    </source>
</evidence>
<sequence>MNRKSPAMTYNDRRGTVNNRDCTGNNRDGTVAPSGPKQPRQSYGILVNADRGPV</sequence>
<accession>A0A9D4QXB8</accession>
<gene>
    <name evidence="2" type="ORF">DPMN_088480</name>
</gene>
<proteinExistence type="predicted"/>
<name>A0A9D4QXB8_DREPO</name>
<feature type="region of interest" description="Disordered" evidence="1">
    <location>
        <begin position="1"/>
        <end position="54"/>
    </location>
</feature>
<reference evidence="2" key="2">
    <citation type="submission" date="2020-11" db="EMBL/GenBank/DDBJ databases">
        <authorList>
            <person name="McCartney M.A."/>
            <person name="Auch B."/>
            <person name="Kono T."/>
            <person name="Mallez S."/>
            <person name="Becker A."/>
            <person name="Gohl D.M."/>
            <person name="Silverstein K.A.T."/>
            <person name="Koren S."/>
            <person name="Bechman K.B."/>
            <person name="Herman A."/>
            <person name="Abrahante J.E."/>
            <person name="Garbe J."/>
        </authorList>
    </citation>
    <scope>NUCLEOTIDE SEQUENCE</scope>
    <source>
        <strain evidence="2">Duluth1</strain>
        <tissue evidence="2">Whole animal</tissue>
    </source>
</reference>
<dbReference type="AlphaFoldDB" id="A0A9D4QXB8"/>
<reference evidence="2" key="1">
    <citation type="journal article" date="2019" name="bioRxiv">
        <title>The Genome of the Zebra Mussel, Dreissena polymorpha: A Resource for Invasive Species Research.</title>
        <authorList>
            <person name="McCartney M.A."/>
            <person name="Auch B."/>
            <person name="Kono T."/>
            <person name="Mallez S."/>
            <person name="Zhang Y."/>
            <person name="Obille A."/>
            <person name="Becker A."/>
            <person name="Abrahante J.E."/>
            <person name="Garbe J."/>
            <person name="Badalamenti J.P."/>
            <person name="Herman A."/>
            <person name="Mangelson H."/>
            <person name="Liachko I."/>
            <person name="Sullivan S."/>
            <person name="Sone E.D."/>
            <person name="Koren S."/>
            <person name="Silverstein K.A.T."/>
            <person name="Beckman K.B."/>
            <person name="Gohl D.M."/>
        </authorList>
    </citation>
    <scope>NUCLEOTIDE SEQUENCE</scope>
    <source>
        <strain evidence="2">Duluth1</strain>
        <tissue evidence="2">Whole animal</tissue>
    </source>
</reference>
<organism evidence="2 3">
    <name type="scientific">Dreissena polymorpha</name>
    <name type="common">Zebra mussel</name>
    <name type="synonym">Mytilus polymorpha</name>
    <dbReference type="NCBI Taxonomy" id="45954"/>
    <lineage>
        <taxon>Eukaryota</taxon>
        <taxon>Metazoa</taxon>
        <taxon>Spiralia</taxon>
        <taxon>Lophotrochozoa</taxon>
        <taxon>Mollusca</taxon>
        <taxon>Bivalvia</taxon>
        <taxon>Autobranchia</taxon>
        <taxon>Heteroconchia</taxon>
        <taxon>Euheterodonta</taxon>
        <taxon>Imparidentia</taxon>
        <taxon>Neoheterodontei</taxon>
        <taxon>Myida</taxon>
        <taxon>Dreissenoidea</taxon>
        <taxon>Dreissenidae</taxon>
        <taxon>Dreissena</taxon>
    </lineage>
</organism>
<dbReference type="EMBL" id="JAIWYP010000003">
    <property type="protein sequence ID" value="KAH3846182.1"/>
    <property type="molecule type" value="Genomic_DNA"/>
</dbReference>
<protein>
    <submittedName>
        <fullName evidence="2">Uncharacterized protein</fullName>
    </submittedName>
</protein>
<evidence type="ECO:0000256" key="1">
    <source>
        <dbReference type="SAM" id="MobiDB-lite"/>
    </source>
</evidence>
<comment type="caution">
    <text evidence="2">The sequence shown here is derived from an EMBL/GenBank/DDBJ whole genome shotgun (WGS) entry which is preliminary data.</text>
</comment>